<dbReference type="PROSITE" id="PS50181">
    <property type="entry name" value="FBOX"/>
    <property type="match status" value="1"/>
</dbReference>
<sequence>MRDSKKKLKETCKSELKTTPKIEILSLPNEVKLDILKFLNFDQLVSVQQTNYYFYCLIRQNERMLACRGLYSVHTRMHLHEEIDYSIVDIDSGIFKFSLDDRLLKKWQSAVDRQIPTYLNTCPTPPGSDIYTRVDLGF</sequence>
<evidence type="ECO:0000313" key="3">
    <source>
        <dbReference type="Proteomes" id="UP000580250"/>
    </source>
</evidence>
<accession>A0A6V7YBH9</accession>
<dbReference type="AlphaFoldDB" id="A0A6V7YBH9"/>
<protein>
    <recommendedName>
        <fullName evidence="1">F-box domain-containing protein</fullName>
    </recommendedName>
</protein>
<dbReference type="SUPFAM" id="SSF81383">
    <property type="entry name" value="F-box domain"/>
    <property type="match status" value="1"/>
</dbReference>
<reference evidence="2 3" key="1">
    <citation type="submission" date="2020-08" db="EMBL/GenBank/DDBJ databases">
        <authorList>
            <person name="Koutsovoulos G."/>
            <person name="Danchin GJ E."/>
        </authorList>
    </citation>
    <scope>NUCLEOTIDE SEQUENCE [LARGE SCALE GENOMIC DNA]</scope>
</reference>
<name>A0A6V7YBH9_MELEN</name>
<dbReference type="EMBL" id="CAJEWN010003900">
    <property type="protein sequence ID" value="CAD2208875.1"/>
    <property type="molecule type" value="Genomic_DNA"/>
</dbReference>
<gene>
    <name evidence="2" type="ORF">MENT_LOCUS62970</name>
</gene>
<dbReference type="InterPro" id="IPR036047">
    <property type="entry name" value="F-box-like_dom_sf"/>
</dbReference>
<comment type="caution">
    <text evidence="2">The sequence shown here is derived from an EMBL/GenBank/DDBJ whole genome shotgun (WGS) entry which is preliminary data.</text>
</comment>
<proteinExistence type="predicted"/>
<organism evidence="2 3">
    <name type="scientific">Meloidogyne enterolobii</name>
    <name type="common">Root-knot nematode worm</name>
    <name type="synonym">Meloidogyne mayaguensis</name>
    <dbReference type="NCBI Taxonomy" id="390850"/>
    <lineage>
        <taxon>Eukaryota</taxon>
        <taxon>Metazoa</taxon>
        <taxon>Ecdysozoa</taxon>
        <taxon>Nematoda</taxon>
        <taxon>Chromadorea</taxon>
        <taxon>Rhabditida</taxon>
        <taxon>Tylenchina</taxon>
        <taxon>Tylenchomorpha</taxon>
        <taxon>Tylenchoidea</taxon>
        <taxon>Meloidogynidae</taxon>
        <taxon>Meloidogyninae</taxon>
        <taxon>Meloidogyne</taxon>
    </lineage>
</organism>
<feature type="domain" description="F-box" evidence="1">
    <location>
        <begin position="21"/>
        <end position="62"/>
    </location>
</feature>
<evidence type="ECO:0000313" key="2">
    <source>
        <dbReference type="EMBL" id="CAD2208875.1"/>
    </source>
</evidence>
<dbReference type="InterPro" id="IPR001810">
    <property type="entry name" value="F-box_dom"/>
</dbReference>
<dbReference type="Pfam" id="PF12937">
    <property type="entry name" value="F-box-like"/>
    <property type="match status" value="1"/>
</dbReference>
<dbReference type="Proteomes" id="UP000580250">
    <property type="component" value="Unassembled WGS sequence"/>
</dbReference>
<evidence type="ECO:0000259" key="1">
    <source>
        <dbReference type="PROSITE" id="PS50181"/>
    </source>
</evidence>